<proteinExistence type="predicted"/>
<keyword evidence="1" id="KW-0812">Transmembrane</keyword>
<keyword evidence="1" id="KW-1133">Transmembrane helix</keyword>
<dbReference type="GeneID" id="115735071"/>
<dbReference type="Proteomes" id="UP000827889">
    <property type="component" value="Chromosome 10"/>
</dbReference>
<dbReference type="GO" id="GO:0015919">
    <property type="term" value="P:peroxisomal membrane transport"/>
    <property type="evidence" value="ECO:0007669"/>
    <property type="project" value="InterPro"/>
</dbReference>
<dbReference type="OrthoDB" id="1919407at2759"/>
<accession>A0A8B8NHN0</accession>
<dbReference type="InterPro" id="IPR034571">
    <property type="entry name" value="APEM9"/>
</dbReference>
<evidence type="ECO:0000313" key="2">
    <source>
        <dbReference type="Proteomes" id="UP000827889"/>
    </source>
</evidence>
<reference evidence="3" key="1">
    <citation type="submission" date="2025-08" db="UniProtKB">
        <authorList>
            <consortium name="RefSeq"/>
        </authorList>
    </citation>
    <scope>IDENTIFICATION</scope>
    <source>
        <tissue evidence="3">Leaf</tissue>
    </source>
</reference>
<dbReference type="AlphaFoldDB" id="A0A8B8NHN0"/>
<sequence length="362" mass="40120">MEAVARMGASSEPSIWGDIDLCESYLVCSMYEEAASSASSVLERLCRNKSDLIGEAGDGLSQLHDMMESAGMVLVQSLKEMGRTAEILHKLTELCGPVAAIPIEVLQIGACLQLSEGLPGVRELLEEFLSNWSYADGKYYSPVNAEANANCTEICDGHFVLAVDKYLEVVDIYALTLLARNLGELELAISWVEKAALPKDKKQDLLRRLHSLYAIKATSLSQGPSSHRLNEHKAPLIGQANVSEESIRSVEQKSMPNGEDDQKLAMLKLYGQGKPCFWLFRSINMRFGNYRLVLPNGKILLGCLMLLAFFIVQRKRSALNRYIKRRAVALKDALVDFWHLAFSYQVNPLAAVRPPASMPARP</sequence>
<dbReference type="PANTHER" id="PTHR36361">
    <property type="entry name" value="PROTEIN APEM9"/>
    <property type="match status" value="1"/>
</dbReference>
<dbReference type="RefSeq" id="XP_030521985.1">
    <property type="nucleotide sequence ID" value="XM_030666125.2"/>
</dbReference>
<evidence type="ECO:0000256" key="1">
    <source>
        <dbReference type="SAM" id="Phobius"/>
    </source>
</evidence>
<name>A0A8B8NHN0_9MYRT</name>
<keyword evidence="1" id="KW-0472">Membrane</keyword>
<gene>
    <name evidence="3" type="primary">LOC115735071</name>
</gene>
<evidence type="ECO:0000313" key="3">
    <source>
        <dbReference type="RefSeq" id="XP_030521985.1"/>
    </source>
</evidence>
<protein>
    <submittedName>
        <fullName evidence="3">Protein APEM9</fullName>
    </submittedName>
</protein>
<dbReference type="PANTHER" id="PTHR36361:SF1">
    <property type="entry name" value="PROTEIN APEM9"/>
    <property type="match status" value="1"/>
</dbReference>
<organism evidence="2 3">
    <name type="scientific">Rhodamnia argentea</name>
    <dbReference type="NCBI Taxonomy" id="178133"/>
    <lineage>
        <taxon>Eukaryota</taxon>
        <taxon>Viridiplantae</taxon>
        <taxon>Streptophyta</taxon>
        <taxon>Embryophyta</taxon>
        <taxon>Tracheophyta</taxon>
        <taxon>Spermatophyta</taxon>
        <taxon>Magnoliopsida</taxon>
        <taxon>eudicotyledons</taxon>
        <taxon>Gunneridae</taxon>
        <taxon>Pentapetalae</taxon>
        <taxon>rosids</taxon>
        <taxon>malvids</taxon>
        <taxon>Myrtales</taxon>
        <taxon>Myrtaceae</taxon>
        <taxon>Myrtoideae</taxon>
        <taxon>Myrteae</taxon>
        <taxon>Australasian group</taxon>
        <taxon>Rhodamnia</taxon>
    </lineage>
</organism>
<keyword evidence="2" id="KW-1185">Reference proteome</keyword>
<dbReference type="KEGG" id="rarg:115735071"/>
<feature type="transmembrane region" description="Helical" evidence="1">
    <location>
        <begin position="292"/>
        <end position="312"/>
    </location>
</feature>